<dbReference type="PANTHER" id="PTHR13430:SF4">
    <property type="entry name" value="AUTOPHAGY-RELATED PROTEIN 13"/>
    <property type="match status" value="1"/>
</dbReference>
<dbReference type="InterPro" id="IPR036570">
    <property type="entry name" value="HORMA_dom_sf"/>
</dbReference>
<dbReference type="RefSeq" id="XP_033598193.1">
    <property type="nucleotide sequence ID" value="XM_033739016.1"/>
</dbReference>
<feature type="region of interest" description="Disordered" evidence="5">
    <location>
        <begin position="863"/>
        <end position="897"/>
    </location>
</feature>
<feature type="region of interest" description="Disordered" evidence="5">
    <location>
        <begin position="443"/>
        <end position="569"/>
    </location>
</feature>
<feature type="compositionally biased region" description="Low complexity" evidence="5">
    <location>
        <begin position="782"/>
        <end position="792"/>
    </location>
</feature>
<gene>
    <name evidence="7" type="ORF">EJ05DRAFT_113861</name>
</gene>
<feature type="compositionally biased region" description="Polar residues" evidence="5">
    <location>
        <begin position="537"/>
        <end position="549"/>
    </location>
</feature>
<dbReference type="Proteomes" id="UP000799437">
    <property type="component" value="Unassembled WGS sequence"/>
</dbReference>
<feature type="compositionally biased region" description="Low complexity" evidence="5">
    <location>
        <begin position="16"/>
        <end position="29"/>
    </location>
</feature>
<feature type="region of interest" description="Disordered" evidence="5">
    <location>
        <begin position="336"/>
        <end position="429"/>
    </location>
</feature>
<dbReference type="Gene3D" id="6.10.140.1900">
    <property type="match status" value="1"/>
</dbReference>
<protein>
    <recommendedName>
        <fullName evidence="2 4">Autophagy-related protein 13</fullName>
    </recommendedName>
</protein>
<evidence type="ECO:0000313" key="8">
    <source>
        <dbReference type="Proteomes" id="UP000799437"/>
    </source>
</evidence>
<dbReference type="GO" id="GO:0000407">
    <property type="term" value="C:phagophore assembly site"/>
    <property type="evidence" value="ECO:0007669"/>
    <property type="project" value="TreeGrafter"/>
</dbReference>
<dbReference type="PANTHER" id="PTHR13430">
    <property type="match status" value="1"/>
</dbReference>
<feature type="compositionally biased region" description="Polar residues" evidence="5">
    <location>
        <begin position="455"/>
        <end position="493"/>
    </location>
</feature>
<evidence type="ECO:0000313" key="7">
    <source>
        <dbReference type="EMBL" id="KAF2755742.1"/>
    </source>
</evidence>
<evidence type="ECO:0000256" key="4">
    <source>
        <dbReference type="RuleBase" id="RU361214"/>
    </source>
</evidence>
<keyword evidence="3 4" id="KW-0072">Autophagy</keyword>
<dbReference type="Pfam" id="PF10033">
    <property type="entry name" value="ATG13"/>
    <property type="match status" value="1"/>
</dbReference>
<proteinExistence type="inferred from homology"/>
<sequence>MHQQPRHPPRSASAATNPQTNPTRTNNPRDTNHNMSPTEHSPYPNRDDDEDIRSDETGDRLSENEKKDLTRVRQVIQQFFNKAALLIVSARAVLPQSMNQDGNVKQNKWFNIVVDDTDALSESLADWKGLDILNELPPRLCIETYVDLKDLGNKQILVANDDRGKRWNVGEMLNQPMSPHSPLPKRNERVTQLLLERWIVEVKDKETASPASLRDPLPNVYKKAVVLFRSLFTVTHMLPAYKYFKRQAGAHGGLKLRYRISNDIFKHPRRDTLHIPLYETSEPVVETQTFAPSNSPIGPLSISVVFRVDCDLRVDDQESLLSSQFMGLDDNYFKPSLGHAGNEQSAVPGSLPVNRANQQDQPDRSQAYGSMSTFHQVGPAGSSPISALRAVRDQPSRSPVEASPREPTTLHPGPERRSSLRAGGVGTRRPSVSFQAFKAGSLSSSPAIGTPVLHSPSSSVGRGTSAAPYTQPRNRTSLTALPQTALRTPSLPNETAIASSASGSPKPAPINRYSSSFGHRRSKFSSGGGSKTEDDNISSGKASVSSAQPGSSMMNEGEGGSSGSMQTDDENISDFLKLLDSKKDLRSFNRRDSASRDAAMRRTTAALSTYQKMRDSNAVLSDSMSSSLLLHRSSSSSSRQLSSVPPMIAGTSVSTSSSPGKPISPHTPHTPAIPSRLSANSVADYDQPHRSRSRGRVIPRPINPSTSRPEEEADPPPGASEAIDIPTSPRAWPYIRRSSSAAQQQRTLEDDADIYGLRSASVPAEEGPHLSLSELLQHHESSPAAAHQASADASDERTVPRNVVLPTSQDGETEHRTGPALRSRGSYTRGVTTRSSRYSFSSRAGHALDDDEPLLFDMSEIGNATRRSVEEGRGGTASGTAGLDRRRGGSTTRSPWL</sequence>
<feature type="domain" description="Autophagy-related protein 13 N-terminal" evidence="6">
    <location>
        <begin position="76"/>
        <end position="311"/>
    </location>
</feature>
<dbReference type="EMBL" id="ML996577">
    <property type="protein sequence ID" value="KAF2755742.1"/>
    <property type="molecule type" value="Genomic_DNA"/>
</dbReference>
<reference evidence="7" key="1">
    <citation type="journal article" date="2020" name="Stud. Mycol.">
        <title>101 Dothideomycetes genomes: a test case for predicting lifestyles and emergence of pathogens.</title>
        <authorList>
            <person name="Haridas S."/>
            <person name="Albert R."/>
            <person name="Binder M."/>
            <person name="Bloem J."/>
            <person name="Labutti K."/>
            <person name="Salamov A."/>
            <person name="Andreopoulos B."/>
            <person name="Baker S."/>
            <person name="Barry K."/>
            <person name="Bills G."/>
            <person name="Bluhm B."/>
            <person name="Cannon C."/>
            <person name="Castanera R."/>
            <person name="Culley D."/>
            <person name="Daum C."/>
            <person name="Ezra D."/>
            <person name="Gonzalez J."/>
            <person name="Henrissat B."/>
            <person name="Kuo A."/>
            <person name="Liang C."/>
            <person name="Lipzen A."/>
            <person name="Lutzoni F."/>
            <person name="Magnuson J."/>
            <person name="Mondo S."/>
            <person name="Nolan M."/>
            <person name="Ohm R."/>
            <person name="Pangilinan J."/>
            <person name="Park H.-J."/>
            <person name="Ramirez L."/>
            <person name="Alfaro M."/>
            <person name="Sun H."/>
            <person name="Tritt A."/>
            <person name="Yoshinaga Y."/>
            <person name="Zwiers L.-H."/>
            <person name="Turgeon B."/>
            <person name="Goodwin S."/>
            <person name="Spatafora J."/>
            <person name="Crous P."/>
            <person name="Grigoriev I."/>
        </authorList>
    </citation>
    <scope>NUCLEOTIDE SEQUENCE</scope>
    <source>
        <strain evidence="7">CBS 121739</strain>
    </source>
</reference>
<dbReference type="InterPro" id="IPR018731">
    <property type="entry name" value="Atg13_N"/>
</dbReference>
<evidence type="ECO:0000256" key="2">
    <source>
        <dbReference type="ARBA" id="ARBA00013801"/>
    </source>
</evidence>
<feature type="region of interest" description="Disordered" evidence="5">
    <location>
        <begin position="1"/>
        <end position="65"/>
    </location>
</feature>
<feature type="region of interest" description="Disordered" evidence="5">
    <location>
        <begin position="634"/>
        <end position="731"/>
    </location>
</feature>
<feature type="compositionally biased region" description="Low complexity" evidence="5">
    <location>
        <begin position="496"/>
        <end position="505"/>
    </location>
</feature>
<feature type="region of interest" description="Disordered" evidence="5">
    <location>
        <begin position="778"/>
        <end position="832"/>
    </location>
</feature>
<dbReference type="AlphaFoldDB" id="A0A6A6VYM8"/>
<dbReference type="InterPro" id="IPR040182">
    <property type="entry name" value="ATG13"/>
</dbReference>
<feature type="compositionally biased region" description="Low complexity" evidence="5">
    <location>
        <begin position="634"/>
        <end position="643"/>
    </location>
</feature>
<dbReference type="OrthoDB" id="70161at2759"/>
<keyword evidence="8" id="KW-1185">Reference proteome</keyword>
<feature type="compositionally biased region" description="Basic and acidic residues" evidence="5">
    <location>
        <begin position="54"/>
        <end position="65"/>
    </location>
</feature>
<dbReference type="GO" id="GO:1990316">
    <property type="term" value="C:Atg1/ULK1 kinase complex"/>
    <property type="evidence" value="ECO:0007669"/>
    <property type="project" value="InterPro"/>
</dbReference>
<dbReference type="GO" id="GO:0005829">
    <property type="term" value="C:cytosol"/>
    <property type="evidence" value="ECO:0007669"/>
    <property type="project" value="TreeGrafter"/>
</dbReference>
<dbReference type="GeneID" id="54480070"/>
<evidence type="ECO:0000259" key="6">
    <source>
        <dbReference type="Pfam" id="PF10033"/>
    </source>
</evidence>
<evidence type="ECO:0000256" key="3">
    <source>
        <dbReference type="ARBA" id="ARBA00023006"/>
    </source>
</evidence>
<organism evidence="7 8">
    <name type="scientific">Pseudovirgaria hyperparasitica</name>
    <dbReference type="NCBI Taxonomy" id="470096"/>
    <lineage>
        <taxon>Eukaryota</taxon>
        <taxon>Fungi</taxon>
        <taxon>Dikarya</taxon>
        <taxon>Ascomycota</taxon>
        <taxon>Pezizomycotina</taxon>
        <taxon>Dothideomycetes</taxon>
        <taxon>Dothideomycetes incertae sedis</taxon>
        <taxon>Acrospermales</taxon>
        <taxon>Acrospermaceae</taxon>
        <taxon>Pseudovirgaria</taxon>
    </lineage>
</organism>
<name>A0A6A6VYM8_9PEZI</name>
<dbReference type="GO" id="GO:0034497">
    <property type="term" value="P:protein localization to phagophore assembly site"/>
    <property type="evidence" value="ECO:0007669"/>
    <property type="project" value="TreeGrafter"/>
</dbReference>
<comment type="similarity">
    <text evidence="1 4">Belongs to the ATG13 family. Fungi subfamily.</text>
</comment>
<accession>A0A6A6VYM8</accession>
<evidence type="ECO:0000256" key="5">
    <source>
        <dbReference type="SAM" id="MobiDB-lite"/>
    </source>
</evidence>
<dbReference type="Gene3D" id="3.30.900.10">
    <property type="entry name" value="HORMA domain"/>
    <property type="match status" value="1"/>
</dbReference>
<dbReference type="GO" id="GO:0034727">
    <property type="term" value="P:piecemeal microautophagy of the nucleus"/>
    <property type="evidence" value="ECO:0007669"/>
    <property type="project" value="TreeGrafter"/>
</dbReference>
<dbReference type="GO" id="GO:0000423">
    <property type="term" value="P:mitophagy"/>
    <property type="evidence" value="ECO:0007669"/>
    <property type="project" value="TreeGrafter"/>
</dbReference>
<evidence type="ECO:0000256" key="1">
    <source>
        <dbReference type="ARBA" id="ARBA00005246"/>
    </source>
</evidence>